<dbReference type="Proteomes" id="UP000305675">
    <property type="component" value="Unassembled WGS sequence"/>
</dbReference>
<evidence type="ECO:0000256" key="1">
    <source>
        <dbReference type="ARBA" id="ARBA00012386"/>
    </source>
</evidence>
<dbReference type="OrthoDB" id="268835at2"/>
<dbReference type="EC" id="2.5.1.25" evidence="1"/>
<dbReference type="EMBL" id="SWCJ01000004">
    <property type="protein sequence ID" value="TKB56078.1"/>
    <property type="molecule type" value="Genomic_DNA"/>
</dbReference>
<comment type="similarity">
    <text evidence="5">Belongs to the TDD superfamily. DTWD2 family.</text>
</comment>
<evidence type="ECO:0000256" key="3">
    <source>
        <dbReference type="ARBA" id="ARBA00022691"/>
    </source>
</evidence>
<protein>
    <recommendedName>
        <fullName evidence="1">tRNA-uridine aminocarboxypropyltransferase</fullName>
        <ecNumber evidence="1">2.5.1.25</ecNumber>
    </recommendedName>
</protein>
<keyword evidence="8" id="KW-1185">Reference proteome</keyword>
<dbReference type="AlphaFoldDB" id="A0A4U1BPE8"/>
<keyword evidence="2" id="KW-0808">Transferase</keyword>
<sequence length="197" mass="22390">MTKRQRCQHCQKPISVCICHAITPLSSRHQVWILRHPSEIKSAKGTAQLCSLVLNNCQLFDGETETDFTELKQRIAASSRPTWLLYPDDNATSVENLGKQTAAINLLVLDGTWKKAYRILQMNPWLQQLPKLSFDAAPEGQYQIRKASRSDSLSTLEAIGHCLNHLDECDTQPLFTAFDALKQSQLAHMPENIRKRY</sequence>
<dbReference type="GO" id="GO:0008033">
    <property type="term" value="P:tRNA processing"/>
    <property type="evidence" value="ECO:0007669"/>
    <property type="project" value="UniProtKB-KW"/>
</dbReference>
<organism evidence="7 8">
    <name type="scientific">Ferrimonas aestuarii</name>
    <dbReference type="NCBI Taxonomy" id="2569539"/>
    <lineage>
        <taxon>Bacteria</taxon>
        <taxon>Pseudomonadati</taxon>
        <taxon>Pseudomonadota</taxon>
        <taxon>Gammaproteobacteria</taxon>
        <taxon>Alteromonadales</taxon>
        <taxon>Ferrimonadaceae</taxon>
        <taxon>Ferrimonas</taxon>
    </lineage>
</organism>
<reference evidence="7 8" key="1">
    <citation type="submission" date="2019-04" db="EMBL/GenBank/DDBJ databases">
        <authorList>
            <person name="Hwang J.C."/>
        </authorList>
    </citation>
    <scope>NUCLEOTIDE SEQUENCE [LARGE SCALE GENOMIC DNA]</scope>
    <source>
        <strain evidence="7 8">IMCC35002</strain>
    </source>
</reference>
<dbReference type="PANTHER" id="PTHR21392">
    <property type="entry name" value="TRNA-URIDINE AMINOCARBOXYPROPYLTRANSFERASE 2"/>
    <property type="match status" value="1"/>
</dbReference>
<evidence type="ECO:0000259" key="6">
    <source>
        <dbReference type="SMART" id="SM01144"/>
    </source>
</evidence>
<name>A0A4U1BPE8_9GAMM</name>
<dbReference type="GO" id="GO:0016432">
    <property type="term" value="F:tRNA-uridine aminocarboxypropyltransferase activity"/>
    <property type="evidence" value="ECO:0007669"/>
    <property type="project" value="UniProtKB-EC"/>
</dbReference>
<dbReference type="Pfam" id="PF03942">
    <property type="entry name" value="DTW"/>
    <property type="match status" value="1"/>
</dbReference>
<keyword evidence="3" id="KW-0949">S-adenosyl-L-methionine</keyword>
<dbReference type="InterPro" id="IPR039262">
    <property type="entry name" value="DTWD2/TAPT"/>
</dbReference>
<dbReference type="InterPro" id="IPR005636">
    <property type="entry name" value="DTW"/>
</dbReference>
<accession>A0A4U1BPE8</accession>
<evidence type="ECO:0000313" key="8">
    <source>
        <dbReference type="Proteomes" id="UP000305675"/>
    </source>
</evidence>
<comment type="caution">
    <text evidence="7">The sequence shown here is derived from an EMBL/GenBank/DDBJ whole genome shotgun (WGS) entry which is preliminary data.</text>
</comment>
<gene>
    <name evidence="7" type="ORF">FCL42_07635</name>
</gene>
<keyword evidence="4" id="KW-0819">tRNA processing</keyword>
<evidence type="ECO:0000256" key="2">
    <source>
        <dbReference type="ARBA" id="ARBA00022679"/>
    </source>
</evidence>
<dbReference type="PANTHER" id="PTHR21392:SF0">
    <property type="entry name" value="TRNA-URIDINE AMINOCARBOXYPROPYLTRANSFERASE 2"/>
    <property type="match status" value="1"/>
</dbReference>
<dbReference type="RefSeq" id="WP_136862807.1">
    <property type="nucleotide sequence ID" value="NZ_SWCJ01000004.1"/>
</dbReference>
<evidence type="ECO:0000256" key="5">
    <source>
        <dbReference type="ARBA" id="ARBA00034489"/>
    </source>
</evidence>
<dbReference type="SMART" id="SM01144">
    <property type="entry name" value="DTW"/>
    <property type="match status" value="1"/>
</dbReference>
<evidence type="ECO:0000256" key="4">
    <source>
        <dbReference type="ARBA" id="ARBA00022694"/>
    </source>
</evidence>
<proteinExistence type="inferred from homology"/>
<evidence type="ECO:0000313" key="7">
    <source>
        <dbReference type="EMBL" id="TKB56078.1"/>
    </source>
</evidence>
<feature type="domain" description="DTW" evidence="6">
    <location>
        <begin position="3"/>
        <end position="190"/>
    </location>
</feature>